<evidence type="ECO:0000259" key="1">
    <source>
        <dbReference type="Pfam" id="PF04326"/>
    </source>
</evidence>
<dbReference type="PANTHER" id="PTHR30595:SF6">
    <property type="entry name" value="SCHLAFEN ALBA-2 DOMAIN-CONTAINING PROTEIN"/>
    <property type="match status" value="1"/>
</dbReference>
<accession>A0A450RVT5</accession>
<dbReference type="Gene3D" id="3.30.950.30">
    <property type="entry name" value="Schlafen, AAA domain"/>
    <property type="match status" value="1"/>
</dbReference>
<dbReference type="GO" id="GO:0004386">
    <property type="term" value="F:helicase activity"/>
    <property type="evidence" value="ECO:0007669"/>
    <property type="project" value="UniProtKB-KW"/>
</dbReference>
<keyword evidence="2" id="KW-0378">Hydrolase</keyword>
<feature type="domain" description="Schlafen AlbA-2" evidence="1">
    <location>
        <begin position="14"/>
        <end position="127"/>
    </location>
</feature>
<dbReference type="Pfam" id="PF04326">
    <property type="entry name" value="SLFN_AlbA_2"/>
    <property type="match status" value="1"/>
</dbReference>
<protein>
    <submittedName>
        <fullName evidence="2">ATP-dependent DNA helicase RecG</fullName>
    </submittedName>
</protein>
<dbReference type="Pfam" id="PF13749">
    <property type="entry name" value="HATPase_c_4"/>
    <property type="match status" value="1"/>
</dbReference>
<dbReference type="InterPro" id="IPR007421">
    <property type="entry name" value="Schlafen_AlbA_2_dom"/>
</dbReference>
<keyword evidence="2" id="KW-0347">Helicase</keyword>
<dbReference type="Gene3D" id="3.30.565.60">
    <property type="match status" value="1"/>
</dbReference>
<name>A0A450RVT5_9GAMM</name>
<dbReference type="PANTHER" id="PTHR30595">
    <property type="entry name" value="GLPR-RELATED TRANSCRIPTIONAL REPRESSOR"/>
    <property type="match status" value="1"/>
</dbReference>
<gene>
    <name evidence="2" type="ORF">BECKDK2373B_GA0170837_100518</name>
</gene>
<proteinExistence type="predicted"/>
<dbReference type="InterPro" id="IPR038461">
    <property type="entry name" value="Schlafen_AlbA_2_dom_sf"/>
</dbReference>
<keyword evidence="2" id="KW-0067">ATP-binding</keyword>
<organism evidence="2">
    <name type="scientific">Candidatus Kentrum sp. DK</name>
    <dbReference type="NCBI Taxonomy" id="2126562"/>
    <lineage>
        <taxon>Bacteria</taxon>
        <taxon>Pseudomonadati</taxon>
        <taxon>Pseudomonadota</taxon>
        <taxon>Gammaproteobacteria</taxon>
        <taxon>Candidatus Kentrum</taxon>
    </lineage>
</organism>
<dbReference type="EMBL" id="CAADEX010000005">
    <property type="protein sequence ID" value="VFJ43296.1"/>
    <property type="molecule type" value="Genomic_DNA"/>
</dbReference>
<dbReference type="AlphaFoldDB" id="A0A450RVT5"/>
<sequence>MEELELLEVLARGEDSRRQFKVDVINETSLAREMVAFGNSGGGELFIGVKDNGEVAGLTGQDIGRLNQLVSNAASQQVRPPINPQTENISVSGMLVMRITVPDGVSKPYMDKDGAIWVKSGADKRKATSREEMQRLFQQAGLVHGDEIPVSGSSIADLDRDYFREFLRKNFPNAPAAPLPRRLENLNLMKDGVFNVSGALLFAADPNRRLPAFIVKAVAFPGKSIQKDHYLDSRDITGKLSDIFQQSTGFVAGNLHHVQGERGINSVGEPEIPRIVLEELIVNALIHRDYFISAPVQIRVFTDRIEIISPGHLPNNLTVENVRSGVSNMRNPNLASHATRLLPYRGIGTGIIGALQEYPSIDFEDDREGNRFVATIRRGND</sequence>
<evidence type="ECO:0000313" key="2">
    <source>
        <dbReference type="EMBL" id="VFJ43296.1"/>
    </source>
</evidence>
<keyword evidence="2" id="KW-0547">Nucleotide-binding</keyword>
<reference evidence="2" key="1">
    <citation type="submission" date="2019-02" db="EMBL/GenBank/DDBJ databases">
        <authorList>
            <person name="Gruber-Vodicka R. H."/>
            <person name="Seah K. B. B."/>
        </authorList>
    </citation>
    <scope>NUCLEOTIDE SEQUENCE</scope>
    <source>
        <strain evidence="2">BECK_DK47</strain>
    </source>
</reference>
<dbReference type="InterPro" id="IPR038475">
    <property type="entry name" value="RecG_C_sf"/>
</dbReference>